<evidence type="ECO:0000313" key="2">
    <source>
        <dbReference type="Proteomes" id="UP000007519"/>
    </source>
</evidence>
<reference evidence="1 2" key="1">
    <citation type="journal article" date="2012" name="Stand. Genomic Sci.">
        <title>Complete genome sequencing and analysis of Saprospira grandis str. Lewin, a predatory marine bacterium.</title>
        <authorList>
            <person name="Saw J.H."/>
            <person name="Yuryev A."/>
            <person name="Kanbe M."/>
            <person name="Hou S."/>
            <person name="Young A.G."/>
            <person name="Aizawa S."/>
            <person name="Alam M."/>
        </authorList>
    </citation>
    <scope>NUCLEOTIDE SEQUENCE [LARGE SCALE GENOMIC DNA]</scope>
    <source>
        <strain evidence="1 2">Lewin</strain>
    </source>
</reference>
<proteinExistence type="predicted"/>
<name>H6KZH8_SAPGL</name>
<protein>
    <submittedName>
        <fullName evidence="1">Uncharacterized protein</fullName>
    </submittedName>
</protein>
<dbReference type="Proteomes" id="UP000007519">
    <property type="component" value="Chromosome"/>
</dbReference>
<accession>H6KZH8</accession>
<keyword evidence="2" id="KW-1185">Reference proteome</keyword>
<gene>
    <name evidence="1" type="ordered locus">SGRA_3026</name>
</gene>
<dbReference type="EMBL" id="CP002831">
    <property type="protein sequence ID" value="AFC25754.1"/>
    <property type="molecule type" value="Genomic_DNA"/>
</dbReference>
<dbReference type="KEGG" id="sgn:SGRA_3026"/>
<sequence length="36" mass="3771">MLGLALRATLAYPSAVLGFAQYKGTPNARIRPPAAN</sequence>
<evidence type="ECO:0000313" key="1">
    <source>
        <dbReference type="EMBL" id="AFC25754.1"/>
    </source>
</evidence>
<dbReference type="STRING" id="984262.SGRA_3026"/>
<dbReference type="AlphaFoldDB" id="H6KZH8"/>
<dbReference type="HOGENOM" id="CLU_3358402_0_0_10"/>
<organism evidence="1 2">
    <name type="scientific">Saprospira grandis (strain Lewin)</name>
    <dbReference type="NCBI Taxonomy" id="984262"/>
    <lineage>
        <taxon>Bacteria</taxon>
        <taxon>Pseudomonadati</taxon>
        <taxon>Bacteroidota</taxon>
        <taxon>Saprospiria</taxon>
        <taxon>Saprospirales</taxon>
        <taxon>Saprospiraceae</taxon>
        <taxon>Saprospira</taxon>
    </lineage>
</organism>